<protein>
    <recommendedName>
        <fullName evidence="1">Cytidyltransferase-like domain-containing protein</fullName>
    </recommendedName>
</protein>
<reference evidence="2 3" key="1">
    <citation type="journal article" date="2021" name="DNA Res.">
        <title>Genome analysis of Candida subhashii reveals its hybrid nature and dual mitochondrial genome conformations.</title>
        <authorList>
            <person name="Mixao V."/>
            <person name="Hegedusova E."/>
            <person name="Saus E."/>
            <person name="Pryszcz L.P."/>
            <person name="Cillingova A."/>
            <person name="Nosek J."/>
            <person name="Gabaldon T."/>
        </authorList>
    </citation>
    <scope>NUCLEOTIDE SEQUENCE [LARGE SCALE GENOMIC DNA]</scope>
    <source>
        <strain evidence="2 3">CBS 10753</strain>
    </source>
</reference>
<dbReference type="EMBL" id="JAGSYN010000181">
    <property type="protein sequence ID" value="KAG7662286.1"/>
    <property type="molecule type" value="Genomic_DNA"/>
</dbReference>
<dbReference type="Proteomes" id="UP000694255">
    <property type="component" value="Unassembled WGS sequence"/>
</dbReference>
<dbReference type="PANTHER" id="PTHR10695">
    <property type="entry name" value="DEPHOSPHO-COA KINASE-RELATED"/>
    <property type="match status" value="1"/>
</dbReference>
<organism evidence="2 3">
    <name type="scientific">[Candida] subhashii</name>
    <dbReference type="NCBI Taxonomy" id="561895"/>
    <lineage>
        <taxon>Eukaryota</taxon>
        <taxon>Fungi</taxon>
        <taxon>Dikarya</taxon>
        <taxon>Ascomycota</taxon>
        <taxon>Saccharomycotina</taxon>
        <taxon>Pichiomycetes</taxon>
        <taxon>Debaryomycetaceae</taxon>
        <taxon>Spathaspora</taxon>
    </lineage>
</organism>
<accession>A0A8J5QBM9</accession>
<evidence type="ECO:0000259" key="1">
    <source>
        <dbReference type="Pfam" id="PF01467"/>
    </source>
</evidence>
<dbReference type="GO" id="GO:0004140">
    <property type="term" value="F:dephospho-CoA kinase activity"/>
    <property type="evidence" value="ECO:0007669"/>
    <property type="project" value="TreeGrafter"/>
</dbReference>
<evidence type="ECO:0000313" key="2">
    <source>
        <dbReference type="EMBL" id="KAG7662286.1"/>
    </source>
</evidence>
<feature type="domain" description="Cytidyltransferase-like" evidence="1">
    <location>
        <begin position="144"/>
        <end position="290"/>
    </location>
</feature>
<dbReference type="OrthoDB" id="330671at2759"/>
<dbReference type="Pfam" id="PF01467">
    <property type="entry name" value="CTP_transf_like"/>
    <property type="match status" value="1"/>
</dbReference>
<sequence>MQKMTNPVIIINNPCQFDYSQAIEHVIKERAFGINRLDIFIVEPIKDSNHLNEILFYYYNVARKAALDKGYDYNFEVNILFNITETAEIFKLIQHWNVAFILQQEESVALHLHQVLTEVLSFELPKVAYPTSGKVTGQFDTTAVGGTFDHIHDGHKILLSMNAFLTKRKLIVGITGAEMLKKKKFAEVLQSYESRQQSVLDFFRLIVGQRDIQFELYEINDICGPTGYVKEIDSLIISAESVSGGDFVNKYRLDHGFNELDITVINVIGSEESTSDNSWKGKLSSTDIREQHAKRLLQFQK</sequence>
<evidence type="ECO:0000313" key="3">
    <source>
        <dbReference type="Proteomes" id="UP000694255"/>
    </source>
</evidence>
<name>A0A8J5QBM9_9ASCO</name>
<keyword evidence="3" id="KW-1185">Reference proteome</keyword>
<dbReference type="RefSeq" id="XP_049262519.1">
    <property type="nucleotide sequence ID" value="XM_049408111.1"/>
</dbReference>
<dbReference type="GeneID" id="73470980"/>
<gene>
    <name evidence="2" type="ORF">J8A68_004180</name>
</gene>
<dbReference type="PANTHER" id="PTHR10695:SF46">
    <property type="entry name" value="BIFUNCTIONAL COENZYME A SYNTHASE-RELATED"/>
    <property type="match status" value="1"/>
</dbReference>
<comment type="caution">
    <text evidence="2">The sequence shown here is derived from an EMBL/GenBank/DDBJ whole genome shotgun (WGS) entry which is preliminary data.</text>
</comment>
<proteinExistence type="predicted"/>
<dbReference type="InterPro" id="IPR004821">
    <property type="entry name" value="Cyt_trans-like"/>
</dbReference>
<dbReference type="GO" id="GO:0015937">
    <property type="term" value="P:coenzyme A biosynthetic process"/>
    <property type="evidence" value="ECO:0007669"/>
    <property type="project" value="TreeGrafter"/>
</dbReference>
<dbReference type="AlphaFoldDB" id="A0A8J5QBM9"/>